<evidence type="ECO:0000259" key="1">
    <source>
        <dbReference type="PROSITE" id="PS50206"/>
    </source>
</evidence>
<feature type="domain" description="Rhodanese" evidence="1">
    <location>
        <begin position="37"/>
        <end position="134"/>
    </location>
</feature>
<dbReference type="EMBL" id="PVUE01000001">
    <property type="protein sequence ID" value="PRZ44221.1"/>
    <property type="molecule type" value="Genomic_DNA"/>
</dbReference>
<dbReference type="InterPro" id="IPR001763">
    <property type="entry name" value="Rhodanese-like_dom"/>
</dbReference>
<dbReference type="SMART" id="SM00450">
    <property type="entry name" value="RHOD"/>
    <property type="match status" value="1"/>
</dbReference>
<dbReference type="SUPFAM" id="SSF52821">
    <property type="entry name" value="Rhodanese/Cell cycle control phosphatase"/>
    <property type="match status" value="1"/>
</dbReference>
<reference evidence="2 3" key="1">
    <citation type="submission" date="2018-03" db="EMBL/GenBank/DDBJ databases">
        <title>Genomic Encyclopedia of Archaeal and Bacterial Type Strains, Phase II (KMG-II): from individual species to whole genera.</title>
        <authorList>
            <person name="Goeker M."/>
        </authorList>
    </citation>
    <scope>NUCLEOTIDE SEQUENCE [LARGE SCALE GENOMIC DNA]</scope>
    <source>
        <strain evidence="2 3">DSM 100065</strain>
    </source>
</reference>
<dbReference type="PANTHER" id="PTHR44086:SF13">
    <property type="entry name" value="THIOSULFATE SULFURTRANSFERASE PSPE"/>
    <property type="match status" value="1"/>
</dbReference>
<dbReference type="Pfam" id="PF00581">
    <property type="entry name" value="Rhodanese"/>
    <property type="match status" value="1"/>
</dbReference>
<dbReference type="PANTHER" id="PTHR44086">
    <property type="entry name" value="THIOSULFATE SULFURTRANSFERASE RDL2, MITOCHONDRIAL-RELATED"/>
    <property type="match status" value="1"/>
</dbReference>
<evidence type="ECO:0000313" key="3">
    <source>
        <dbReference type="Proteomes" id="UP000237752"/>
    </source>
</evidence>
<keyword evidence="3" id="KW-1185">Reference proteome</keyword>
<evidence type="ECO:0000313" key="2">
    <source>
        <dbReference type="EMBL" id="PRZ44221.1"/>
    </source>
</evidence>
<accession>A0A2T1A6J8</accession>
<dbReference type="OrthoDB" id="9800872at2"/>
<dbReference type="AlphaFoldDB" id="A0A2T1A6J8"/>
<organism evidence="2 3">
    <name type="scientific">Antricoccus suffuscus</name>
    <dbReference type="NCBI Taxonomy" id="1629062"/>
    <lineage>
        <taxon>Bacteria</taxon>
        <taxon>Bacillati</taxon>
        <taxon>Actinomycetota</taxon>
        <taxon>Actinomycetes</taxon>
        <taxon>Geodermatophilales</taxon>
        <taxon>Antricoccaceae</taxon>
        <taxon>Antricoccus</taxon>
    </lineage>
</organism>
<keyword evidence="2" id="KW-0808">Transferase</keyword>
<dbReference type="CDD" id="cd01447">
    <property type="entry name" value="Polysulfide_ST"/>
    <property type="match status" value="1"/>
</dbReference>
<dbReference type="RefSeq" id="WP_106347483.1">
    <property type="nucleotide sequence ID" value="NZ_PVUE01000001.1"/>
</dbReference>
<dbReference type="Gene3D" id="3.40.250.10">
    <property type="entry name" value="Rhodanese-like domain"/>
    <property type="match status" value="1"/>
</dbReference>
<dbReference type="GO" id="GO:0004792">
    <property type="term" value="F:thiosulfate-cyanide sulfurtransferase activity"/>
    <property type="evidence" value="ECO:0007669"/>
    <property type="project" value="TreeGrafter"/>
</dbReference>
<name>A0A2T1A6J8_9ACTN</name>
<comment type="caution">
    <text evidence="2">The sequence shown here is derived from an EMBL/GenBank/DDBJ whole genome shotgun (WGS) entry which is preliminary data.</text>
</comment>
<dbReference type="InterPro" id="IPR036873">
    <property type="entry name" value="Rhodanese-like_dom_sf"/>
</dbReference>
<proteinExistence type="predicted"/>
<dbReference type="PROSITE" id="PS50206">
    <property type="entry name" value="RHODANESE_3"/>
    <property type="match status" value="1"/>
</dbReference>
<protein>
    <submittedName>
        <fullName evidence="2">Rhodanese-related sulfurtransferase</fullName>
    </submittedName>
</protein>
<gene>
    <name evidence="2" type="ORF">CLV47_101346</name>
</gene>
<dbReference type="Proteomes" id="UP000237752">
    <property type="component" value="Unassembled WGS sequence"/>
</dbReference>
<sequence>MTDNTRPPLKKGVMQLVDEAMSEVVTLTVDEAAAKVNDPNVLFVDIRDSRELDREGQVPSAFNVNRGMLEFWVDPQSPYFKEPLGDDREKVLYCAGGWRSALAAKTLQDMGISNVSHIEGGFGAWKEAGKPVVDRERHGKK</sequence>